<name>A0A0E0FHJ5_ORYNI</name>
<organism evidence="1">
    <name type="scientific">Oryza nivara</name>
    <name type="common">Indian wild rice</name>
    <name type="synonym">Oryza sativa f. spontanea</name>
    <dbReference type="NCBI Taxonomy" id="4536"/>
    <lineage>
        <taxon>Eukaryota</taxon>
        <taxon>Viridiplantae</taxon>
        <taxon>Streptophyta</taxon>
        <taxon>Embryophyta</taxon>
        <taxon>Tracheophyta</taxon>
        <taxon>Spermatophyta</taxon>
        <taxon>Magnoliopsida</taxon>
        <taxon>Liliopsida</taxon>
        <taxon>Poales</taxon>
        <taxon>Poaceae</taxon>
        <taxon>BOP clade</taxon>
        <taxon>Oryzoideae</taxon>
        <taxon>Oryzeae</taxon>
        <taxon>Oryzinae</taxon>
        <taxon>Oryza</taxon>
    </lineage>
</organism>
<reference evidence="1" key="2">
    <citation type="submission" date="2018-04" db="EMBL/GenBank/DDBJ databases">
        <title>OnivRS2 (Oryza nivara Reference Sequence Version 2).</title>
        <authorList>
            <person name="Zhang J."/>
            <person name="Kudrna D."/>
            <person name="Lee S."/>
            <person name="Talag J."/>
            <person name="Rajasekar S."/>
            <person name="Welchert J."/>
            <person name="Hsing Y.-I."/>
            <person name="Wing R.A."/>
        </authorList>
    </citation>
    <scope>NUCLEOTIDE SEQUENCE [LARGE SCALE GENOMIC DNA]</scope>
</reference>
<proteinExistence type="predicted"/>
<dbReference type="Proteomes" id="UP000006591">
    <property type="component" value="Chromosome 1"/>
</dbReference>
<protein>
    <submittedName>
        <fullName evidence="1">Uncharacterized protein</fullName>
    </submittedName>
</protein>
<dbReference type="Gramene" id="ONIVA01G06960.1">
    <property type="protein sequence ID" value="ONIVA01G06960.1"/>
    <property type="gene ID" value="ONIVA01G06960"/>
</dbReference>
<sequence>MHGMIKTSPSPACDLGDTATYTVYLLRLILLKSSPSVGDLVVWHFGHRIHSIPPIQRSTGGHGVNGVFGVREL</sequence>
<keyword evidence="2" id="KW-1185">Reference proteome</keyword>
<accession>A0A0E0FHJ5</accession>
<dbReference type="HOGENOM" id="CLU_2709005_0_0_1"/>
<dbReference type="EnsemblPlants" id="ONIVA01G06960.1">
    <property type="protein sequence ID" value="ONIVA01G06960.1"/>
    <property type="gene ID" value="ONIVA01G06960"/>
</dbReference>
<reference evidence="1" key="1">
    <citation type="submission" date="2015-04" db="UniProtKB">
        <authorList>
            <consortium name="EnsemblPlants"/>
        </authorList>
    </citation>
    <scope>IDENTIFICATION</scope>
    <source>
        <strain evidence="1">SL10</strain>
    </source>
</reference>
<evidence type="ECO:0000313" key="2">
    <source>
        <dbReference type="Proteomes" id="UP000006591"/>
    </source>
</evidence>
<dbReference type="AlphaFoldDB" id="A0A0E0FHJ5"/>
<evidence type="ECO:0000313" key="1">
    <source>
        <dbReference type="EnsemblPlants" id="ONIVA01G06960.1"/>
    </source>
</evidence>